<dbReference type="OrthoDB" id="433474at2759"/>
<protein>
    <recommendedName>
        <fullName evidence="2">Alpha/beta hydrolase fold-3 domain-containing protein</fullName>
    </recommendedName>
</protein>
<evidence type="ECO:0000256" key="1">
    <source>
        <dbReference type="ARBA" id="ARBA00022801"/>
    </source>
</evidence>
<dbReference type="PANTHER" id="PTHR48081">
    <property type="entry name" value="AB HYDROLASE SUPERFAMILY PROTEIN C4A8.06C"/>
    <property type="match status" value="1"/>
</dbReference>
<dbReference type="OMA" id="RQSRDFA"/>
<evidence type="ECO:0000313" key="3">
    <source>
        <dbReference type="EMBL" id="ETN68584.1"/>
    </source>
</evidence>
<dbReference type="Gene3D" id="3.40.50.1820">
    <property type="entry name" value="alpha/beta hydrolase"/>
    <property type="match status" value="1"/>
</dbReference>
<dbReference type="InterPro" id="IPR029058">
    <property type="entry name" value="AB_hydrolase_fold"/>
</dbReference>
<dbReference type="SUPFAM" id="SSF53474">
    <property type="entry name" value="alpha/beta-Hydrolases"/>
    <property type="match status" value="1"/>
</dbReference>
<proteinExistence type="predicted"/>
<keyword evidence="4" id="KW-1185">Reference proteome</keyword>
<dbReference type="STRING" id="51031.W2SG33"/>
<feature type="domain" description="Alpha/beta hydrolase fold-3" evidence="2">
    <location>
        <begin position="73"/>
        <end position="179"/>
    </location>
</feature>
<gene>
    <name evidence="3" type="ORF">NECAME_05548</name>
</gene>
<dbReference type="PANTHER" id="PTHR48081:SF33">
    <property type="entry name" value="KYNURENINE FORMAMIDASE"/>
    <property type="match status" value="1"/>
</dbReference>
<dbReference type="InterPro" id="IPR050300">
    <property type="entry name" value="GDXG_lipolytic_enzyme"/>
</dbReference>
<evidence type="ECO:0000313" key="4">
    <source>
        <dbReference type="Proteomes" id="UP000053676"/>
    </source>
</evidence>
<reference evidence="4" key="1">
    <citation type="journal article" date="2014" name="Nat. Genet.">
        <title>Genome of the human hookworm Necator americanus.</title>
        <authorList>
            <person name="Tang Y.T."/>
            <person name="Gao X."/>
            <person name="Rosa B.A."/>
            <person name="Abubucker S."/>
            <person name="Hallsworth-Pepin K."/>
            <person name="Martin J."/>
            <person name="Tyagi R."/>
            <person name="Heizer E."/>
            <person name="Zhang X."/>
            <person name="Bhonagiri-Palsikar V."/>
            <person name="Minx P."/>
            <person name="Warren W.C."/>
            <person name="Wang Q."/>
            <person name="Zhan B."/>
            <person name="Hotez P.J."/>
            <person name="Sternberg P.W."/>
            <person name="Dougall A."/>
            <person name="Gaze S.T."/>
            <person name="Mulvenna J."/>
            <person name="Sotillo J."/>
            <person name="Ranganathan S."/>
            <person name="Rabelo E.M."/>
            <person name="Wilson R.K."/>
            <person name="Felgner P.L."/>
            <person name="Bethony J."/>
            <person name="Hawdon J.M."/>
            <person name="Gasser R.B."/>
            <person name="Loukas A."/>
            <person name="Mitreva M."/>
        </authorList>
    </citation>
    <scope>NUCLEOTIDE SEQUENCE [LARGE SCALE GENOMIC DNA]</scope>
</reference>
<dbReference type="Proteomes" id="UP000053676">
    <property type="component" value="Unassembled WGS sequence"/>
</dbReference>
<dbReference type="KEGG" id="nai:NECAME_05548"/>
<dbReference type="EMBL" id="KI669240">
    <property type="protein sequence ID" value="ETN68584.1"/>
    <property type="molecule type" value="Genomic_DNA"/>
</dbReference>
<dbReference type="AlphaFoldDB" id="W2SG33"/>
<sequence>MDPNPELTHLYSCSRWANLDPNEVIANYVQIGEETCKQLRKTIHVEDLPYDQSDDPNSPTKVDIWGEVKDDLVIFIHGGYWQEGTRKVVSPVAVNLLKRGIAMAAVGYEYASPSNPISQVVKQLVAATETQFLLSKHPQAKRITLAGHSAGAQLAFKVATCLQHPRIQKLALFAGVFDLSELPFCEIGTAIGLTPEEAKKSSCHACEINTVNIRVQILIALKDSPKLIEQNRAMVKAMKSLGIALDAHEFVNCDHFDIVQGLRENSEEQTQKFLAFLCDDKVPS</sequence>
<accession>W2SG33</accession>
<dbReference type="GO" id="GO:0004061">
    <property type="term" value="F:arylformamidase activity"/>
    <property type="evidence" value="ECO:0007669"/>
    <property type="project" value="TreeGrafter"/>
</dbReference>
<name>W2SG33_NECAM</name>
<dbReference type="Pfam" id="PF07859">
    <property type="entry name" value="Abhydrolase_3"/>
    <property type="match status" value="1"/>
</dbReference>
<organism evidence="3 4">
    <name type="scientific">Necator americanus</name>
    <name type="common">Human hookworm</name>
    <dbReference type="NCBI Taxonomy" id="51031"/>
    <lineage>
        <taxon>Eukaryota</taxon>
        <taxon>Metazoa</taxon>
        <taxon>Ecdysozoa</taxon>
        <taxon>Nematoda</taxon>
        <taxon>Chromadorea</taxon>
        <taxon>Rhabditida</taxon>
        <taxon>Rhabditina</taxon>
        <taxon>Rhabditomorpha</taxon>
        <taxon>Strongyloidea</taxon>
        <taxon>Ancylostomatidae</taxon>
        <taxon>Bunostominae</taxon>
        <taxon>Necator</taxon>
    </lineage>
</organism>
<keyword evidence="1" id="KW-0378">Hydrolase</keyword>
<dbReference type="InterPro" id="IPR013094">
    <property type="entry name" value="AB_hydrolase_3"/>
</dbReference>
<evidence type="ECO:0000259" key="2">
    <source>
        <dbReference type="Pfam" id="PF07859"/>
    </source>
</evidence>